<keyword evidence="6" id="KW-1185">Reference proteome</keyword>
<dbReference type="SMART" id="SM00382">
    <property type="entry name" value="AAA"/>
    <property type="match status" value="2"/>
</dbReference>
<evidence type="ECO:0000256" key="1">
    <source>
        <dbReference type="ARBA" id="ARBA00022741"/>
    </source>
</evidence>
<keyword evidence="3" id="KW-0175">Coiled coil</keyword>
<dbReference type="InterPro" id="IPR032781">
    <property type="entry name" value="ABC_tran_Xtn"/>
</dbReference>
<proteinExistence type="predicted"/>
<evidence type="ECO:0000313" key="6">
    <source>
        <dbReference type="Proteomes" id="UP000292583"/>
    </source>
</evidence>
<dbReference type="InterPro" id="IPR037118">
    <property type="entry name" value="Val-tRNA_synth_C_sf"/>
</dbReference>
<dbReference type="InterPro" id="IPR032524">
    <property type="entry name" value="ABC_tran_C"/>
</dbReference>
<dbReference type="Gene3D" id="3.40.50.300">
    <property type="entry name" value="P-loop containing nucleotide triphosphate hydrolases"/>
    <property type="match status" value="2"/>
</dbReference>
<name>A0A4V2JQI8_9BACT</name>
<dbReference type="PROSITE" id="PS00211">
    <property type="entry name" value="ABC_TRANSPORTER_1"/>
    <property type="match status" value="2"/>
</dbReference>
<dbReference type="InterPro" id="IPR027417">
    <property type="entry name" value="P-loop_NTPase"/>
</dbReference>
<dbReference type="GO" id="GO:0016887">
    <property type="term" value="F:ATP hydrolysis activity"/>
    <property type="evidence" value="ECO:0007669"/>
    <property type="project" value="InterPro"/>
</dbReference>
<feature type="coiled-coil region" evidence="3">
    <location>
        <begin position="540"/>
        <end position="637"/>
    </location>
</feature>
<dbReference type="CDD" id="cd03221">
    <property type="entry name" value="ABCF_EF-3"/>
    <property type="match status" value="2"/>
</dbReference>
<dbReference type="OrthoDB" id="9808609at2"/>
<dbReference type="GO" id="GO:0003677">
    <property type="term" value="F:DNA binding"/>
    <property type="evidence" value="ECO:0007669"/>
    <property type="project" value="InterPro"/>
</dbReference>
<dbReference type="InterPro" id="IPR003593">
    <property type="entry name" value="AAA+_ATPase"/>
</dbReference>
<feature type="domain" description="ABC transporter" evidence="4">
    <location>
        <begin position="4"/>
        <end position="256"/>
    </location>
</feature>
<dbReference type="SUPFAM" id="SSF52540">
    <property type="entry name" value="P-loop containing nucleoside triphosphate hydrolases"/>
    <property type="match status" value="2"/>
</dbReference>
<dbReference type="RefSeq" id="WP_131186545.1">
    <property type="nucleotide sequence ID" value="NZ_QPGR01000006.1"/>
</dbReference>
<dbReference type="InterPro" id="IPR051309">
    <property type="entry name" value="ABCF_ATPase"/>
</dbReference>
<dbReference type="AlphaFoldDB" id="A0A4V2JQI8"/>
<dbReference type="PROSITE" id="PS50893">
    <property type="entry name" value="ABC_TRANSPORTER_2"/>
    <property type="match status" value="2"/>
</dbReference>
<dbReference type="FunFam" id="3.40.50.300:FF:000011">
    <property type="entry name" value="Putative ABC transporter ATP-binding component"/>
    <property type="match status" value="1"/>
</dbReference>
<protein>
    <submittedName>
        <fullName evidence="5">ABC transporter ATP-binding protein</fullName>
    </submittedName>
</protein>
<evidence type="ECO:0000259" key="4">
    <source>
        <dbReference type="PROSITE" id="PS50893"/>
    </source>
</evidence>
<dbReference type="Pfam" id="PF16326">
    <property type="entry name" value="ABC_tran_CTD"/>
    <property type="match status" value="1"/>
</dbReference>
<dbReference type="NCBIfam" id="NF000355">
    <property type="entry name" value="ribo_prot_ABC_F"/>
    <property type="match status" value="1"/>
</dbReference>
<reference evidence="5 6" key="1">
    <citation type="submission" date="2018-07" db="EMBL/GenBank/DDBJ databases">
        <title>Campylobacter zealandensis sp. nov., isolated from birds and water in New Zealand.</title>
        <authorList>
            <person name="Wilkinson D.A."/>
            <person name="Biggs P.J."/>
            <person name="French N.P."/>
            <person name="Midwinter A.C."/>
        </authorList>
    </citation>
    <scope>NUCLEOTIDE SEQUENCE [LARGE SCALE GENOMIC DNA]</scope>
    <source>
        <strain evidence="5 6">B423b</strain>
    </source>
</reference>
<dbReference type="PANTHER" id="PTHR42855">
    <property type="entry name" value="ABC TRANSPORTER ATP-BINDING SUBUNIT"/>
    <property type="match status" value="1"/>
</dbReference>
<dbReference type="EMBL" id="QPGR01000006">
    <property type="protein sequence ID" value="TBR81219.1"/>
    <property type="molecule type" value="Genomic_DNA"/>
</dbReference>
<keyword evidence="2 5" id="KW-0067">ATP-binding</keyword>
<evidence type="ECO:0000256" key="2">
    <source>
        <dbReference type="ARBA" id="ARBA00022840"/>
    </source>
</evidence>
<dbReference type="PANTHER" id="PTHR42855:SF2">
    <property type="entry name" value="DRUG RESISTANCE ABC TRANSPORTER,ATP-BINDING PROTEIN"/>
    <property type="match status" value="1"/>
</dbReference>
<gene>
    <name evidence="5" type="ORF">DU473_03795</name>
</gene>
<dbReference type="GO" id="GO:0005524">
    <property type="term" value="F:ATP binding"/>
    <property type="evidence" value="ECO:0007669"/>
    <property type="project" value="UniProtKB-KW"/>
</dbReference>
<comment type="caution">
    <text evidence="5">The sequence shown here is derived from an EMBL/GenBank/DDBJ whole genome shotgun (WGS) entry which is preliminary data.</text>
</comment>
<evidence type="ECO:0000313" key="5">
    <source>
        <dbReference type="EMBL" id="TBR81219.1"/>
    </source>
</evidence>
<dbReference type="InterPro" id="IPR003439">
    <property type="entry name" value="ABC_transporter-like_ATP-bd"/>
</dbReference>
<dbReference type="InterPro" id="IPR017871">
    <property type="entry name" value="ABC_transporter-like_CS"/>
</dbReference>
<sequence>MALIDLIDASKRFDEKIILNEANFSIHESEKIAIIGKNGQGKSTFLKIIFGKLPLDSGRIIRQNGKTIAMLSQQVNFEINLSVNELIHKELKEIYDTLKEYENLQDQLSKDPYNKVLLKRIDELMNLIDSKDAWNIDQKIYGILNEFKLLEFKDQMVSSLSGGEIRRVGLCILLLKNPDILLLDEPTNHLDVYMTSFLEDMLKKSKMCIIFISHDRYFIEEIAHKCVEVENGCINVFEGGYTNYLEKKSQILQSLSKSYENLLKQLKNEEEWLKRGVKARLKRNQGRKERILKMREEAKKNPGIINRLKLEIKRATQINLNQNLNRKKMLFELDNISKSIGKKVLFKDFSTRILQNERIAIVGKNGCGKSTFLKILLDQVSSDSGKIKRGDIKIGYFDQARTLLNSDKTLIEIFCPNGGDRVLVKDKNIHIYGYLKQFLFPKEFLDKPVSVLSGGEKNRVALALLFTKEYDVLILDEPTNDLDISTINILEEYLLDYKGAILFVSHDRYFVDKIANKIYAFEKNGKINIEHITYTEYLDNEREISEIEQYENELKKENSNSNKEKTSKKLSYKENEILKTYPDKIEILEKEINRLQNSLSNPEFYKEIGIEKLSKELIQAQNELKILEEDYFRVLEKS</sequence>
<dbReference type="Pfam" id="PF12848">
    <property type="entry name" value="ABC_tran_Xtn"/>
    <property type="match status" value="1"/>
</dbReference>
<keyword evidence="1" id="KW-0547">Nucleotide-binding</keyword>
<accession>A0A4V2JQI8</accession>
<organism evidence="5 6">
    <name type="scientific">Campylobacter novaezeelandiae</name>
    <dbReference type="NCBI Taxonomy" id="2267891"/>
    <lineage>
        <taxon>Bacteria</taxon>
        <taxon>Pseudomonadati</taxon>
        <taxon>Campylobacterota</taxon>
        <taxon>Epsilonproteobacteria</taxon>
        <taxon>Campylobacterales</taxon>
        <taxon>Campylobacteraceae</taxon>
        <taxon>Campylobacter</taxon>
    </lineage>
</organism>
<feature type="domain" description="ABC transporter" evidence="4">
    <location>
        <begin position="331"/>
        <end position="549"/>
    </location>
</feature>
<dbReference type="Gene3D" id="1.10.287.380">
    <property type="entry name" value="Valyl-tRNA synthetase, C-terminal domain"/>
    <property type="match status" value="1"/>
</dbReference>
<dbReference type="Pfam" id="PF00005">
    <property type="entry name" value="ABC_tran"/>
    <property type="match status" value="2"/>
</dbReference>
<dbReference type="Proteomes" id="UP000292583">
    <property type="component" value="Unassembled WGS sequence"/>
</dbReference>
<evidence type="ECO:0000256" key="3">
    <source>
        <dbReference type="SAM" id="Coils"/>
    </source>
</evidence>